<dbReference type="PANTHER" id="PTHR30535:SF34">
    <property type="entry name" value="MOLYBDATE-BINDING PROTEIN MOLA"/>
    <property type="match status" value="1"/>
</dbReference>
<accession>H1KYM6</accession>
<dbReference type="STRING" id="647171.MetfoDRAFT_0899"/>
<dbReference type="InterPro" id="IPR050902">
    <property type="entry name" value="ABC_Transporter_SBP"/>
</dbReference>
<comment type="caution">
    <text evidence="1">The sequence shown here is derived from an EMBL/GenBank/DDBJ whole genome shotgun (WGS) entry which is preliminary data.</text>
</comment>
<reference evidence="1 2" key="1">
    <citation type="submission" date="2011-09" db="EMBL/GenBank/DDBJ databases">
        <title>The draft genome of Methanotorris formicicus Mc-S-70.</title>
        <authorList>
            <consortium name="US DOE Joint Genome Institute (JGI-PGF)"/>
            <person name="Lucas S."/>
            <person name="Han J."/>
            <person name="Lapidus A."/>
            <person name="Cheng J.-F."/>
            <person name="Goodwin L."/>
            <person name="Pitluck S."/>
            <person name="Peters L."/>
            <person name="Land M.L."/>
            <person name="Hauser L."/>
            <person name="Sieprawska-Lupa M."/>
            <person name="Takai K."/>
            <person name="Miyazaki J."/>
            <person name="Whitman W."/>
            <person name="Woyke T.J."/>
        </authorList>
    </citation>
    <scope>NUCLEOTIDE SEQUENCE [LARGE SCALE GENOMIC DNA]</scope>
    <source>
        <strain evidence="1 2">Mc-S-70</strain>
    </source>
</reference>
<evidence type="ECO:0000313" key="1">
    <source>
        <dbReference type="EMBL" id="EHP86930.1"/>
    </source>
</evidence>
<dbReference type="Proteomes" id="UP000003706">
    <property type="component" value="Unassembled WGS sequence"/>
</dbReference>
<proteinExistence type="predicted"/>
<evidence type="ECO:0000313" key="2">
    <source>
        <dbReference type="Proteomes" id="UP000003706"/>
    </source>
</evidence>
<organism evidence="1 2">
    <name type="scientific">Methanotorris formicicus Mc-S-70</name>
    <dbReference type="NCBI Taxonomy" id="647171"/>
    <lineage>
        <taxon>Archaea</taxon>
        <taxon>Methanobacteriati</taxon>
        <taxon>Methanobacteriota</taxon>
        <taxon>Methanomada group</taxon>
        <taxon>Methanococci</taxon>
        <taxon>Methanococcales</taxon>
        <taxon>Methanocaldococcaceae</taxon>
        <taxon>Methanotorris</taxon>
    </lineage>
</organism>
<dbReference type="Gene3D" id="3.40.50.1980">
    <property type="entry name" value="Nitrogenase molybdenum iron protein domain"/>
    <property type="match status" value="1"/>
</dbReference>
<dbReference type="PANTHER" id="PTHR30535">
    <property type="entry name" value="VITAMIN B12-BINDING PROTEIN"/>
    <property type="match status" value="1"/>
</dbReference>
<dbReference type="AlphaFoldDB" id="H1KYM6"/>
<name>H1KYM6_9EURY</name>
<keyword evidence="2" id="KW-1185">Reference proteome</keyword>
<dbReference type="PATRIC" id="fig|647171.4.peg.887"/>
<dbReference type="SUPFAM" id="SSF53807">
    <property type="entry name" value="Helical backbone' metal receptor"/>
    <property type="match status" value="1"/>
</dbReference>
<sequence>MVKGEYIFNDIPGTGGSYMDKETFYERAMDADVVILHTMGGNITTKEQLLNLNPDFANFKAFKNGRFYALPYDNTKREVLDPAGIMLDYAKAIHPEVLGDNTKYLIKIN</sequence>
<protein>
    <submittedName>
        <fullName evidence="1">Periplasmic binding protein</fullName>
    </submittedName>
</protein>
<dbReference type="EMBL" id="AGJL01000019">
    <property type="protein sequence ID" value="EHP86930.1"/>
    <property type="molecule type" value="Genomic_DNA"/>
</dbReference>
<gene>
    <name evidence="1" type="ORF">MetfoDRAFT_0899</name>
</gene>